<reference evidence="2 3" key="1">
    <citation type="submission" date="2019-03" db="EMBL/GenBank/DDBJ databases">
        <title>Metabolic potential of uncultured bacteria and archaea associated with petroleum seepage in deep-sea sediments.</title>
        <authorList>
            <person name="Dong X."/>
            <person name="Hubert C."/>
        </authorList>
    </citation>
    <scope>NUCLEOTIDE SEQUENCE [LARGE SCALE GENOMIC DNA]</scope>
    <source>
        <strain evidence="2">E44_bin92</strain>
    </source>
</reference>
<dbReference type="EMBL" id="SOKU01000144">
    <property type="protein sequence ID" value="TES85990.1"/>
    <property type="molecule type" value="Genomic_DNA"/>
</dbReference>
<feature type="transmembrane region" description="Helical" evidence="1">
    <location>
        <begin position="9"/>
        <end position="29"/>
    </location>
</feature>
<accession>A0A523QJX0</accession>
<sequence length="246" mass="28986">MKRIGWKALFGSSLVAISIVLYIFHYVLFRDAHHIFLWSVTSLAFLPISVLFVTLIINQLLSLREKRALMEKLNMIVGVFFSEVGTPLLTYFSDFDPQLGSIRKDLIVTNDWSKQEFSRVSERLRSYHFGVAIDKIDLEKLRSFLIEKRSFLTHLLENPNLLQHESFTQPLQAIFHLTEELAFRDDVRRLPDTDYQHLAGDMKRAYSLLVHQWLDYMRYLKNDYPYLFSLSMRTNPFDQESSPIVK</sequence>
<keyword evidence="1" id="KW-0812">Transmembrane</keyword>
<organism evidence="2 3">
    <name type="scientific">Aerophobetes bacterium</name>
    <dbReference type="NCBI Taxonomy" id="2030807"/>
    <lineage>
        <taxon>Bacteria</taxon>
        <taxon>Candidatus Aerophobota</taxon>
    </lineage>
</organism>
<evidence type="ECO:0000256" key="1">
    <source>
        <dbReference type="SAM" id="Phobius"/>
    </source>
</evidence>
<name>A0A523QJX0_UNCAE</name>
<feature type="transmembrane region" description="Helical" evidence="1">
    <location>
        <begin position="35"/>
        <end position="61"/>
    </location>
</feature>
<gene>
    <name evidence="2" type="ORF">E3J95_03110</name>
</gene>
<keyword evidence="1" id="KW-0472">Membrane</keyword>
<protein>
    <recommendedName>
        <fullName evidence="4">DUF4760 domain-containing protein</fullName>
    </recommendedName>
</protein>
<evidence type="ECO:0008006" key="4">
    <source>
        <dbReference type="Google" id="ProtNLM"/>
    </source>
</evidence>
<evidence type="ECO:0000313" key="3">
    <source>
        <dbReference type="Proteomes" id="UP000320781"/>
    </source>
</evidence>
<keyword evidence="1" id="KW-1133">Transmembrane helix</keyword>
<dbReference type="AlphaFoldDB" id="A0A523QJX0"/>
<proteinExistence type="predicted"/>
<dbReference type="Proteomes" id="UP000320781">
    <property type="component" value="Unassembled WGS sequence"/>
</dbReference>
<comment type="caution">
    <text evidence="2">The sequence shown here is derived from an EMBL/GenBank/DDBJ whole genome shotgun (WGS) entry which is preliminary data.</text>
</comment>
<evidence type="ECO:0000313" key="2">
    <source>
        <dbReference type="EMBL" id="TES85990.1"/>
    </source>
</evidence>